<evidence type="ECO:0000313" key="10">
    <source>
        <dbReference type="EMBL" id="RFU31810.1"/>
    </source>
</evidence>
<keyword evidence="3" id="KW-0813">Transport</keyword>
<dbReference type="InterPro" id="IPR036259">
    <property type="entry name" value="MFS_trans_sf"/>
</dbReference>
<dbReference type="PANTHER" id="PTHR23501">
    <property type="entry name" value="MAJOR FACILITATOR SUPERFAMILY"/>
    <property type="match status" value="1"/>
</dbReference>
<dbReference type="SUPFAM" id="SSF103473">
    <property type="entry name" value="MFS general substrate transporter"/>
    <property type="match status" value="2"/>
</dbReference>
<evidence type="ECO:0000256" key="8">
    <source>
        <dbReference type="SAM" id="Phobius"/>
    </source>
</evidence>
<feature type="transmembrane region" description="Helical" evidence="8">
    <location>
        <begin position="424"/>
        <end position="442"/>
    </location>
</feature>
<dbReference type="OMA" id="ATYNAKW"/>
<evidence type="ECO:0000256" key="1">
    <source>
        <dbReference type="ARBA" id="ARBA00004141"/>
    </source>
</evidence>
<dbReference type="OrthoDB" id="10021397at2759"/>
<evidence type="ECO:0000256" key="3">
    <source>
        <dbReference type="ARBA" id="ARBA00022448"/>
    </source>
</evidence>
<dbReference type="EMBL" id="NCSJ02000067">
    <property type="protein sequence ID" value="RFU31810.1"/>
    <property type="molecule type" value="Genomic_DNA"/>
</dbReference>
<feature type="transmembrane region" description="Helical" evidence="8">
    <location>
        <begin position="172"/>
        <end position="194"/>
    </location>
</feature>
<evidence type="ECO:0000256" key="2">
    <source>
        <dbReference type="ARBA" id="ARBA00007520"/>
    </source>
</evidence>
<feature type="transmembrane region" description="Helical" evidence="8">
    <location>
        <begin position="113"/>
        <end position="133"/>
    </location>
</feature>
<evidence type="ECO:0000256" key="6">
    <source>
        <dbReference type="ARBA" id="ARBA00023136"/>
    </source>
</evidence>
<dbReference type="GO" id="GO:0005886">
    <property type="term" value="C:plasma membrane"/>
    <property type="evidence" value="ECO:0007669"/>
    <property type="project" value="TreeGrafter"/>
</dbReference>
<comment type="similarity">
    <text evidence="2">Belongs to the major facilitator superfamily. TCR/Tet family.</text>
</comment>
<protein>
    <recommendedName>
        <fullName evidence="9">Major facilitator superfamily (MFS) profile domain-containing protein</fullName>
    </recommendedName>
</protein>
<evidence type="ECO:0000256" key="4">
    <source>
        <dbReference type="ARBA" id="ARBA00022692"/>
    </source>
</evidence>
<dbReference type="GO" id="GO:0022857">
    <property type="term" value="F:transmembrane transporter activity"/>
    <property type="evidence" value="ECO:0007669"/>
    <property type="project" value="InterPro"/>
</dbReference>
<name>A0A3E2HEI3_SCYLI</name>
<evidence type="ECO:0000259" key="9">
    <source>
        <dbReference type="PROSITE" id="PS50850"/>
    </source>
</evidence>
<feature type="region of interest" description="Disordered" evidence="7">
    <location>
        <begin position="1"/>
        <end position="37"/>
    </location>
</feature>
<evidence type="ECO:0000256" key="5">
    <source>
        <dbReference type="ARBA" id="ARBA00022989"/>
    </source>
</evidence>
<keyword evidence="6 8" id="KW-0472">Membrane</keyword>
<dbReference type="PROSITE" id="PS50850">
    <property type="entry name" value="MFS"/>
    <property type="match status" value="1"/>
</dbReference>
<comment type="subcellular location">
    <subcellularLocation>
        <location evidence="1">Membrane</location>
        <topology evidence="1">Multi-pass membrane protein</topology>
    </subcellularLocation>
</comment>
<feature type="non-terminal residue" evidence="10">
    <location>
        <position position="1"/>
    </location>
</feature>
<organism evidence="10 11">
    <name type="scientific">Scytalidium lignicola</name>
    <name type="common">Hyphomycete</name>
    <dbReference type="NCBI Taxonomy" id="5539"/>
    <lineage>
        <taxon>Eukaryota</taxon>
        <taxon>Fungi</taxon>
        <taxon>Dikarya</taxon>
        <taxon>Ascomycota</taxon>
        <taxon>Pezizomycotina</taxon>
        <taxon>Leotiomycetes</taxon>
        <taxon>Leotiomycetes incertae sedis</taxon>
        <taxon>Scytalidium</taxon>
    </lineage>
</organism>
<feature type="non-terminal residue" evidence="10">
    <location>
        <position position="532"/>
    </location>
</feature>
<feature type="transmembrane region" description="Helical" evidence="8">
    <location>
        <begin position="361"/>
        <end position="379"/>
    </location>
</feature>
<feature type="transmembrane region" description="Helical" evidence="8">
    <location>
        <begin position="296"/>
        <end position="316"/>
    </location>
</feature>
<feature type="transmembrane region" description="Helical" evidence="8">
    <location>
        <begin position="336"/>
        <end position="354"/>
    </location>
</feature>
<accession>A0A3E2HEI3</accession>
<dbReference type="Pfam" id="PF07690">
    <property type="entry name" value="MFS_1"/>
    <property type="match status" value="1"/>
</dbReference>
<sequence>MIEETLAEAELHTPSSSDGREKGPVSPELEEATPTAPPRPKNTILWLMVLIAILSSSFLYALDNTVVADVQPSIIKTFGEISKLPWLSVSFLLSAVTTILIWGQLFSVFNAKWLYIIAMVIFEAGSALCGGANTMNALIVGRALAGLGGSGTYIGILTLLSITTTEKEHPIYMSLTGLTWGLGTVLGPIIGGAFADSSATWRWAFYINLVVGSTMAQRFRRVDLVGSILMIGAMAAGVMAVNFGGVVYAWKSGRIIGLFCTSGVLSILFICQQAFSIATKQSDRLFPVHFLKSRTLILLFVTTATAGTALFVPIYFIPLFFQFVSEDSSLDAGVRLLPFICLLIFASVSSGVIISRSGYYMPSYLVGGVLGLIGGALMFTVDQHSSSARIYGYTVILAFGTGCYSQASFAVSQAQVPPSEIPSAVGYISFAQLMGFTCGLSISNSVFLNFSTDQIRRILPDTPVGEIQSAISGAQSSLFQSLSPDIQKRIIDVVVKAMGKSYILVITAGAVTVLSAVAMRREKLQLSMGVAG</sequence>
<dbReference type="AlphaFoldDB" id="A0A3E2HEI3"/>
<reference evidence="10 11" key="1">
    <citation type="submission" date="2018-05" db="EMBL/GenBank/DDBJ databases">
        <title>Draft genome sequence of Scytalidium lignicola DSM 105466, a ubiquitous saprotrophic fungus.</title>
        <authorList>
            <person name="Buettner E."/>
            <person name="Gebauer A.M."/>
            <person name="Hofrichter M."/>
            <person name="Liers C."/>
            <person name="Kellner H."/>
        </authorList>
    </citation>
    <scope>NUCLEOTIDE SEQUENCE [LARGE SCALE GENOMIC DNA]</scope>
    <source>
        <strain evidence="10 11">DSM 105466</strain>
    </source>
</reference>
<feature type="transmembrane region" description="Helical" evidence="8">
    <location>
        <begin position="255"/>
        <end position="275"/>
    </location>
</feature>
<dbReference type="Proteomes" id="UP000258309">
    <property type="component" value="Unassembled WGS sequence"/>
</dbReference>
<comment type="caution">
    <text evidence="10">The sequence shown here is derived from an EMBL/GenBank/DDBJ whole genome shotgun (WGS) entry which is preliminary data.</text>
</comment>
<dbReference type="PANTHER" id="PTHR23501:SF12">
    <property type="entry name" value="MAJOR FACILITATOR SUPERFAMILY (MFS) PROFILE DOMAIN-CONTAINING PROTEIN-RELATED"/>
    <property type="match status" value="1"/>
</dbReference>
<keyword evidence="5 8" id="KW-1133">Transmembrane helix</keyword>
<evidence type="ECO:0000256" key="7">
    <source>
        <dbReference type="SAM" id="MobiDB-lite"/>
    </source>
</evidence>
<feature type="transmembrane region" description="Helical" evidence="8">
    <location>
        <begin position="86"/>
        <end position="106"/>
    </location>
</feature>
<dbReference type="Gene3D" id="1.20.1250.20">
    <property type="entry name" value="MFS general substrate transporter like domains"/>
    <property type="match status" value="1"/>
</dbReference>
<feature type="transmembrane region" description="Helical" evidence="8">
    <location>
        <begin position="44"/>
        <end position="62"/>
    </location>
</feature>
<evidence type="ECO:0000313" key="11">
    <source>
        <dbReference type="Proteomes" id="UP000258309"/>
    </source>
</evidence>
<feature type="transmembrane region" description="Helical" evidence="8">
    <location>
        <begin position="391"/>
        <end position="412"/>
    </location>
</feature>
<dbReference type="InterPro" id="IPR020846">
    <property type="entry name" value="MFS_dom"/>
</dbReference>
<feature type="transmembrane region" description="Helical" evidence="8">
    <location>
        <begin position="228"/>
        <end position="249"/>
    </location>
</feature>
<dbReference type="InterPro" id="IPR011701">
    <property type="entry name" value="MFS"/>
</dbReference>
<feature type="domain" description="Major facilitator superfamily (MFS) profile" evidence="9">
    <location>
        <begin position="49"/>
        <end position="524"/>
    </location>
</feature>
<feature type="transmembrane region" description="Helical" evidence="8">
    <location>
        <begin position="139"/>
        <end position="160"/>
    </location>
</feature>
<feature type="transmembrane region" description="Helical" evidence="8">
    <location>
        <begin position="501"/>
        <end position="519"/>
    </location>
</feature>
<keyword evidence="11" id="KW-1185">Reference proteome</keyword>
<proteinExistence type="inferred from homology"/>
<gene>
    <name evidence="10" type="ORF">B7463_g4518</name>
</gene>
<keyword evidence="4 8" id="KW-0812">Transmembrane</keyword>